<protein>
    <recommendedName>
        <fullName evidence="3">STAS domain-containing protein</fullName>
    </recommendedName>
</protein>
<organism evidence="1 2">
    <name type="scientific">Sulfuricurvum kujiense (strain ATCC BAA-921 / DSM 16994 / JCM 11577 / YK-1)</name>
    <dbReference type="NCBI Taxonomy" id="709032"/>
    <lineage>
        <taxon>Bacteria</taxon>
        <taxon>Pseudomonadati</taxon>
        <taxon>Campylobacterota</taxon>
        <taxon>Epsilonproteobacteria</taxon>
        <taxon>Campylobacterales</taxon>
        <taxon>Sulfurimonadaceae</taxon>
        <taxon>Sulfuricurvum</taxon>
    </lineage>
</organism>
<proteinExistence type="predicted"/>
<name>E4U333_SULKY</name>
<evidence type="ECO:0000313" key="1">
    <source>
        <dbReference type="EMBL" id="ADR33703.1"/>
    </source>
</evidence>
<dbReference type="AlphaFoldDB" id="E4U333"/>
<dbReference type="EMBL" id="CP002355">
    <property type="protein sequence ID" value="ADR33703.1"/>
    <property type="molecule type" value="Genomic_DNA"/>
</dbReference>
<dbReference type="HOGENOM" id="CLU_177863_0_0_7"/>
<dbReference type="STRING" id="709032.Sulku_1040"/>
<dbReference type="KEGG" id="sku:Sulku_1040"/>
<evidence type="ECO:0000313" key="2">
    <source>
        <dbReference type="Proteomes" id="UP000008721"/>
    </source>
</evidence>
<reference evidence="1 2" key="1">
    <citation type="journal article" date="2012" name="Stand. Genomic Sci.">
        <title>Complete genome sequence of the sulfur compounds oxidizing chemolithoautotroph Sulfuricurvum kujiense type strain (YK-1(T)).</title>
        <authorList>
            <person name="Han C."/>
            <person name="Kotsyurbenko O."/>
            <person name="Chertkov O."/>
            <person name="Held B."/>
            <person name="Lapidus A."/>
            <person name="Nolan M."/>
            <person name="Lucas S."/>
            <person name="Hammon N."/>
            <person name="Deshpande S."/>
            <person name="Cheng J.F."/>
            <person name="Tapia R."/>
            <person name="Goodwin L.A."/>
            <person name="Pitluck S."/>
            <person name="Liolios K."/>
            <person name="Pagani I."/>
            <person name="Ivanova N."/>
            <person name="Mavromatis K."/>
            <person name="Mikhailova N."/>
            <person name="Pati A."/>
            <person name="Chen A."/>
            <person name="Palaniappan K."/>
            <person name="Land M."/>
            <person name="Hauser L."/>
            <person name="Chang Y.J."/>
            <person name="Jeffries C.D."/>
            <person name="Brambilla E.M."/>
            <person name="Rohde M."/>
            <person name="Spring S."/>
            <person name="Sikorski J."/>
            <person name="Goker M."/>
            <person name="Woyke T."/>
            <person name="Bristow J."/>
            <person name="Eisen J.A."/>
            <person name="Markowitz V."/>
            <person name="Hugenholtz P."/>
            <person name="Kyrpides N.C."/>
            <person name="Klenk H.P."/>
            <person name="Detter J.C."/>
        </authorList>
    </citation>
    <scope>NUCLEOTIDE SEQUENCE [LARGE SCALE GENOMIC DNA]</scope>
    <source>
        <strain evidence="2">ATCC BAA-921 / DSM 16994 / JCM 11577 / YK-1</strain>
    </source>
</reference>
<gene>
    <name evidence="1" type="ordered locus">Sulku_1040</name>
</gene>
<sequence>MDIRVNNESTATVIVVEGIVKTIADTISIKEQIASLLQREPQKKIIIDFVDTFVIPSALIGALQKFILGDNAKISVIAGEPQLYELLDNLCLVSQLSVTKKIR</sequence>
<dbReference type="InterPro" id="IPR036513">
    <property type="entry name" value="STAS_dom_sf"/>
</dbReference>
<dbReference type="Proteomes" id="UP000008721">
    <property type="component" value="Chromosome"/>
</dbReference>
<dbReference type="RefSeq" id="WP_013459900.1">
    <property type="nucleotide sequence ID" value="NC_014762.1"/>
</dbReference>
<accession>E4U333</accession>
<dbReference type="Gene3D" id="3.30.750.24">
    <property type="entry name" value="STAS domain"/>
    <property type="match status" value="1"/>
</dbReference>
<keyword evidence="2" id="KW-1185">Reference proteome</keyword>
<evidence type="ECO:0008006" key="3">
    <source>
        <dbReference type="Google" id="ProtNLM"/>
    </source>
</evidence>
<dbReference type="OrthoDB" id="5339805at2"/>